<dbReference type="PANTHER" id="PTHR42760:SF133">
    <property type="entry name" value="3-OXOACYL-[ACYL-CARRIER-PROTEIN] REDUCTASE"/>
    <property type="match status" value="1"/>
</dbReference>
<dbReference type="InterPro" id="IPR036291">
    <property type="entry name" value="NAD(P)-bd_dom_sf"/>
</dbReference>
<dbReference type="Pfam" id="PF13561">
    <property type="entry name" value="adh_short_C2"/>
    <property type="match status" value="1"/>
</dbReference>
<evidence type="ECO:0000313" key="3">
    <source>
        <dbReference type="EMBL" id="MFD1890555.1"/>
    </source>
</evidence>
<proteinExistence type="inferred from homology"/>
<organism evidence="3 4">
    <name type="scientific">Luteococcus peritonei</name>
    <dbReference type="NCBI Taxonomy" id="88874"/>
    <lineage>
        <taxon>Bacteria</taxon>
        <taxon>Bacillati</taxon>
        <taxon>Actinomycetota</taxon>
        <taxon>Actinomycetes</taxon>
        <taxon>Propionibacteriales</taxon>
        <taxon>Propionibacteriaceae</taxon>
        <taxon>Luteococcus</taxon>
    </lineage>
</organism>
<dbReference type="Gene3D" id="3.40.50.720">
    <property type="entry name" value="NAD(P)-binding Rossmann-like Domain"/>
    <property type="match status" value="1"/>
</dbReference>
<dbReference type="InterPro" id="IPR002347">
    <property type="entry name" value="SDR_fam"/>
</dbReference>
<evidence type="ECO:0000313" key="4">
    <source>
        <dbReference type="Proteomes" id="UP001597326"/>
    </source>
</evidence>
<name>A0ABW4RWV8_9ACTN</name>
<evidence type="ECO:0000256" key="2">
    <source>
        <dbReference type="ARBA" id="ARBA00023002"/>
    </source>
</evidence>
<sequence>MAYQTGIGQRTAVVTGCAAPRGIGLATVRRYAQEGWAVAMLDLDQTAVEKVAQEVRDESGQPVIALGCNVADPESVAAAAQAVLDSDLPSVGALAAIAGVASPASFLELSLEEWNRVMAVNLTGTFLTCQAFLPQMVEGGYGRIVTMSSVTAQHGGGVFSKTSYAAAKAGVIGLTRGIAKEFAQYGITANTVAPGAVDTDIRVGSTPEREAELAASVPLGRVAKREEVAALCVFLSSEDAGYITGTTQSINGGTYIA</sequence>
<dbReference type="PRINTS" id="PR00081">
    <property type="entry name" value="GDHRDH"/>
</dbReference>
<dbReference type="SUPFAM" id="SSF51735">
    <property type="entry name" value="NAD(P)-binding Rossmann-fold domains"/>
    <property type="match status" value="1"/>
</dbReference>
<keyword evidence="2" id="KW-0560">Oxidoreductase</keyword>
<protein>
    <submittedName>
        <fullName evidence="3">SDR family NAD(P)-dependent oxidoreductase</fullName>
    </submittedName>
</protein>
<keyword evidence="4" id="KW-1185">Reference proteome</keyword>
<comment type="caution">
    <text evidence="3">The sequence shown here is derived from an EMBL/GenBank/DDBJ whole genome shotgun (WGS) entry which is preliminary data.</text>
</comment>
<accession>A0ABW4RWV8</accession>
<comment type="similarity">
    <text evidence="1">Belongs to the short-chain dehydrogenases/reductases (SDR) family.</text>
</comment>
<dbReference type="RefSeq" id="WP_343873696.1">
    <property type="nucleotide sequence ID" value="NZ_BAAAIX010000019.1"/>
</dbReference>
<dbReference type="PANTHER" id="PTHR42760">
    <property type="entry name" value="SHORT-CHAIN DEHYDROGENASES/REDUCTASES FAMILY MEMBER"/>
    <property type="match status" value="1"/>
</dbReference>
<dbReference type="EMBL" id="JBHUFZ010000022">
    <property type="protein sequence ID" value="MFD1890555.1"/>
    <property type="molecule type" value="Genomic_DNA"/>
</dbReference>
<dbReference type="Proteomes" id="UP001597326">
    <property type="component" value="Unassembled WGS sequence"/>
</dbReference>
<gene>
    <name evidence="3" type="ORF">ACFSCS_10245</name>
</gene>
<reference evidence="4" key="1">
    <citation type="journal article" date="2019" name="Int. J. Syst. Evol. Microbiol.">
        <title>The Global Catalogue of Microorganisms (GCM) 10K type strain sequencing project: providing services to taxonomists for standard genome sequencing and annotation.</title>
        <authorList>
            <consortium name="The Broad Institute Genomics Platform"/>
            <consortium name="The Broad Institute Genome Sequencing Center for Infectious Disease"/>
            <person name="Wu L."/>
            <person name="Ma J."/>
        </authorList>
    </citation>
    <scope>NUCLEOTIDE SEQUENCE [LARGE SCALE GENOMIC DNA]</scope>
    <source>
        <strain evidence="4">CAIM 431</strain>
    </source>
</reference>
<dbReference type="PRINTS" id="PR00080">
    <property type="entry name" value="SDRFAMILY"/>
</dbReference>
<evidence type="ECO:0000256" key="1">
    <source>
        <dbReference type="ARBA" id="ARBA00006484"/>
    </source>
</evidence>